<proteinExistence type="predicted"/>
<feature type="signal peptide" evidence="1">
    <location>
        <begin position="1"/>
        <end position="21"/>
    </location>
</feature>
<name>I2FN47_USTHO</name>
<keyword evidence="1" id="KW-0732">Signal</keyword>
<keyword evidence="3" id="KW-1185">Reference proteome</keyword>
<accession>I2FN47</accession>
<evidence type="ECO:0000313" key="3">
    <source>
        <dbReference type="Proteomes" id="UP000006174"/>
    </source>
</evidence>
<sequence>MAFPRAILLSALLGSAYMAEAAPVSSSSFSSFCQPNLKQWGQITFMGKPLSIKNSGNIVVGGNPLNFAVATCSTQYSGPKGLMESSKGYFVNANDPSQCMTVSNLDQSKATFSFSDCRFNGAGNIWSSQSFAWTFDNNGAEQTGSVWFNGENFNNNTSIYTLHTRDAQPTIDGQLGDLIAVYTPNLNAIPSDLLQIPMQDLPVTAPARDPSLSCHAPIRGQIIFNNQTSSSNGYEGPLNSKWEAESDTSAKFLFEECDYSFVGLKAEGDYIYGRIRPATDVVDGGYNCYFLTADTSSGPNNEPVDNSWINGFQVQTCSYTAHPGLDLVKINRKDNTFNYVPFGNGSQPGNMYWYAQAAYDTDYGVKQYQFDPKGVGQVYLSPNNANLTKFPAAKVTFKAD</sequence>
<organism evidence="2 3">
    <name type="scientific">Ustilago hordei</name>
    <name type="common">Barley covered smut fungus</name>
    <dbReference type="NCBI Taxonomy" id="120017"/>
    <lineage>
        <taxon>Eukaryota</taxon>
        <taxon>Fungi</taxon>
        <taxon>Dikarya</taxon>
        <taxon>Basidiomycota</taxon>
        <taxon>Ustilaginomycotina</taxon>
        <taxon>Ustilaginomycetes</taxon>
        <taxon>Ustilaginales</taxon>
        <taxon>Ustilaginaceae</taxon>
        <taxon>Ustilago</taxon>
    </lineage>
</organism>
<dbReference type="AlphaFoldDB" id="I2FN47"/>
<evidence type="ECO:0000256" key="1">
    <source>
        <dbReference type="SAM" id="SignalP"/>
    </source>
</evidence>
<dbReference type="Proteomes" id="UP000006174">
    <property type="component" value="Unassembled WGS sequence"/>
</dbReference>
<feature type="chain" id="PRO_5003657821" evidence="1">
    <location>
        <begin position="22"/>
        <end position="400"/>
    </location>
</feature>
<evidence type="ECO:0000313" key="2">
    <source>
        <dbReference type="EMBL" id="CCF48340.1"/>
    </source>
</evidence>
<dbReference type="OMA" id="DSTHNEP"/>
<dbReference type="eggNOG" id="ENOG502R8HQ">
    <property type="taxonomic scope" value="Eukaryota"/>
</dbReference>
<protein>
    <submittedName>
        <fullName evidence="2">Uncharacterized protein</fullName>
    </submittedName>
</protein>
<dbReference type="EMBL" id="CAGI01000133">
    <property type="protein sequence ID" value="CCF48340.1"/>
    <property type="molecule type" value="Genomic_DNA"/>
</dbReference>
<dbReference type="HOGENOM" id="CLU_702067_0_0_1"/>
<reference evidence="2 3" key="1">
    <citation type="journal article" date="2012" name="Plant Cell">
        <title>Genome comparison of barley and maize smut fungi reveals targeted loss of RNA silencing components and species-specific presence of transposable elements.</title>
        <authorList>
            <person name="Laurie J.D."/>
            <person name="Ali S."/>
            <person name="Linning R."/>
            <person name="Mannhaupt G."/>
            <person name="Wong P."/>
            <person name="Gueldener U."/>
            <person name="Muensterkoetter M."/>
            <person name="Moore R."/>
            <person name="Kahmann R."/>
            <person name="Bakkeren G."/>
            <person name="Schirawski J."/>
        </authorList>
    </citation>
    <scope>NUCLEOTIDE SEQUENCE [LARGE SCALE GENOMIC DNA]</scope>
    <source>
        <strain evidence="3">Uh4875-4</strain>
    </source>
</reference>
<comment type="caution">
    <text evidence="2">The sequence shown here is derived from an EMBL/GenBank/DDBJ whole genome shotgun (WGS) entry which is preliminary data.</text>
</comment>
<gene>
    <name evidence="2" type="ORF">UHOR_06738</name>
</gene>